<evidence type="ECO:0000313" key="5">
    <source>
        <dbReference type="EMBL" id="MDR6168228.1"/>
    </source>
</evidence>
<dbReference type="InterPro" id="IPR011611">
    <property type="entry name" value="PfkB_dom"/>
</dbReference>
<dbReference type="InterPro" id="IPR029056">
    <property type="entry name" value="Ribokinase-like"/>
</dbReference>
<dbReference type="EMBL" id="JAVIZA010000001">
    <property type="protein sequence ID" value="MDR6168228.1"/>
    <property type="molecule type" value="Genomic_DNA"/>
</dbReference>
<dbReference type="Pfam" id="PF00294">
    <property type="entry name" value="PfkB"/>
    <property type="match status" value="1"/>
</dbReference>
<dbReference type="SUPFAM" id="SSF53613">
    <property type="entry name" value="Ribokinase-like"/>
    <property type="match status" value="1"/>
</dbReference>
<comment type="caution">
    <text evidence="5">The sequence shown here is derived from an EMBL/GenBank/DDBJ whole genome shotgun (WGS) entry which is preliminary data.</text>
</comment>
<proteinExistence type="inferred from homology"/>
<sequence length="315" mass="32976">MSGRIVTFGEALATATVDAAGTLTPATVAGAELNTAVGLARLGHDVAWASRLGDDVFAGLVRETLRAEGIDDRFVVAAPGEQTGLIVKQRLGDGDIRSEHYRATSAASRLRSDDLPAAALDGADWLHATCITPALGTGPKGLFENVLHEASMRGIPISLDANHRRQLMTEDELRAVVDDWLDVVDTFFCNEDEARILTGTTSTDAAVDALARRGPRVVVVKLGGRGAMAGDAEGRRFTPASAVAAPTHPVGAGDAFAAAWISCTLRGYTVDAALPVAAWCAARVVADPGDHDGFPRRAELDAFEAAQREVAEAGR</sequence>
<keyword evidence="6" id="KW-1185">Reference proteome</keyword>
<dbReference type="InterPro" id="IPR002139">
    <property type="entry name" value="Ribo/fructo_kinase"/>
</dbReference>
<dbReference type="PANTHER" id="PTHR43320:SF2">
    <property type="entry name" value="2-DEHYDRO-3-DEOXYGLUCONOKINASE_2-DEHYDRO-3-DEOXYGALACTONOKINASE"/>
    <property type="match status" value="1"/>
</dbReference>
<dbReference type="PANTHER" id="PTHR43320">
    <property type="entry name" value="SUGAR KINASE"/>
    <property type="match status" value="1"/>
</dbReference>
<dbReference type="Proteomes" id="UP001260188">
    <property type="component" value="Unassembled WGS sequence"/>
</dbReference>
<name>A0ABU1I4Z3_9MICO</name>
<evidence type="ECO:0000313" key="6">
    <source>
        <dbReference type="Proteomes" id="UP001260188"/>
    </source>
</evidence>
<evidence type="ECO:0000256" key="1">
    <source>
        <dbReference type="ARBA" id="ARBA00010688"/>
    </source>
</evidence>
<gene>
    <name evidence="5" type="ORF">QE367_002432</name>
</gene>
<keyword evidence="3" id="KW-0418">Kinase</keyword>
<keyword evidence="2 5" id="KW-0808">Transferase</keyword>
<dbReference type="RefSeq" id="WP_103841566.1">
    <property type="nucleotide sequence ID" value="NZ_JAVIZA010000001.1"/>
</dbReference>
<dbReference type="Gene3D" id="3.40.1190.20">
    <property type="match status" value="1"/>
</dbReference>
<dbReference type="GO" id="GO:0008673">
    <property type="term" value="F:2-dehydro-3-deoxygluconokinase activity"/>
    <property type="evidence" value="ECO:0007669"/>
    <property type="project" value="UniProtKB-EC"/>
</dbReference>
<protein>
    <submittedName>
        <fullName evidence="5">2-dehydro-3-deoxygluconokinase</fullName>
        <ecNumber evidence="5">2.7.1.45</ecNumber>
    </submittedName>
</protein>
<evidence type="ECO:0000259" key="4">
    <source>
        <dbReference type="Pfam" id="PF00294"/>
    </source>
</evidence>
<comment type="similarity">
    <text evidence="1">Belongs to the carbohydrate kinase PfkB family.</text>
</comment>
<evidence type="ECO:0000256" key="2">
    <source>
        <dbReference type="ARBA" id="ARBA00022679"/>
    </source>
</evidence>
<reference evidence="5 6" key="1">
    <citation type="submission" date="2023-08" db="EMBL/GenBank/DDBJ databases">
        <title>Functional and genomic diversity of the sorghum phyllosphere microbiome.</title>
        <authorList>
            <person name="Shade A."/>
        </authorList>
    </citation>
    <scope>NUCLEOTIDE SEQUENCE [LARGE SCALE GENOMIC DNA]</scope>
    <source>
        <strain evidence="5 6">SORGH_AS_0919</strain>
    </source>
</reference>
<evidence type="ECO:0000256" key="3">
    <source>
        <dbReference type="ARBA" id="ARBA00022777"/>
    </source>
</evidence>
<accession>A0ABU1I4Z3</accession>
<feature type="domain" description="Carbohydrate kinase PfkB" evidence="4">
    <location>
        <begin position="27"/>
        <end position="292"/>
    </location>
</feature>
<dbReference type="CDD" id="cd01166">
    <property type="entry name" value="KdgK"/>
    <property type="match status" value="1"/>
</dbReference>
<dbReference type="PRINTS" id="PR00990">
    <property type="entry name" value="RIBOKINASE"/>
</dbReference>
<organism evidence="5 6">
    <name type="scientific">Microbacterium paludicola</name>
    <dbReference type="NCBI Taxonomy" id="300019"/>
    <lineage>
        <taxon>Bacteria</taxon>
        <taxon>Bacillati</taxon>
        <taxon>Actinomycetota</taxon>
        <taxon>Actinomycetes</taxon>
        <taxon>Micrococcales</taxon>
        <taxon>Microbacteriaceae</taxon>
        <taxon>Microbacterium</taxon>
    </lineage>
</organism>
<dbReference type="InterPro" id="IPR052700">
    <property type="entry name" value="Carb_kinase_PfkB-like"/>
</dbReference>
<dbReference type="EC" id="2.7.1.45" evidence="5"/>